<organism evidence="2 3">
    <name type="scientific">Streptomonospora halophila</name>
    <dbReference type="NCBI Taxonomy" id="427369"/>
    <lineage>
        <taxon>Bacteria</taxon>
        <taxon>Bacillati</taxon>
        <taxon>Actinomycetota</taxon>
        <taxon>Actinomycetes</taxon>
        <taxon>Streptosporangiales</taxon>
        <taxon>Nocardiopsidaceae</taxon>
        <taxon>Streptomonospora</taxon>
    </lineage>
</organism>
<evidence type="ECO:0000313" key="3">
    <source>
        <dbReference type="Proteomes" id="UP001499993"/>
    </source>
</evidence>
<evidence type="ECO:0000256" key="1">
    <source>
        <dbReference type="SAM" id="MobiDB-lite"/>
    </source>
</evidence>
<proteinExistence type="predicted"/>
<dbReference type="Proteomes" id="UP001499993">
    <property type="component" value="Unassembled WGS sequence"/>
</dbReference>
<accession>A0ABP9GD90</accession>
<keyword evidence="3" id="KW-1185">Reference proteome</keyword>
<gene>
    <name evidence="2" type="ORF">GCM10023224_17110</name>
</gene>
<dbReference type="EMBL" id="BAABIK010000007">
    <property type="protein sequence ID" value="GAA4936774.1"/>
    <property type="molecule type" value="Genomic_DNA"/>
</dbReference>
<name>A0ABP9GD90_9ACTN</name>
<protein>
    <recommendedName>
        <fullName evidence="4">Type II toxin-antitoxin system prevent-host-death family antitoxin</fullName>
    </recommendedName>
</protein>
<evidence type="ECO:0008006" key="4">
    <source>
        <dbReference type="Google" id="ProtNLM"/>
    </source>
</evidence>
<sequence length="74" mass="7856">MLKQTPGWTVPRLRSPEAAGRWMWLVTAAHTRLRSARPVAMSARGRPVAPVRPDPGCGSRASTGIDEPGPGTAP</sequence>
<reference evidence="3" key="1">
    <citation type="journal article" date="2019" name="Int. J. Syst. Evol. Microbiol.">
        <title>The Global Catalogue of Microorganisms (GCM) 10K type strain sequencing project: providing services to taxonomists for standard genome sequencing and annotation.</title>
        <authorList>
            <consortium name="The Broad Institute Genomics Platform"/>
            <consortium name="The Broad Institute Genome Sequencing Center for Infectious Disease"/>
            <person name="Wu L."/>
            <person name="Ma J."/>
        </authorList>
    </citation>
    <scope>NUCLEOTIDE SEQUENCE [LARGE SCALE GENOMIC DNA]</scope>
    <source>
        <strain evidence="3">JCM 18123</strain>
    </source>
</reference>
<feature type="region of interest" description="Disordered" evidence="1">
    <location>
        <begin position="37"/>
        <end position="74"/>
    </location>
</feature>
<evidence type="ECO:0000313" key="2">
    <source>
        <dbReference type="EMBL" id="GAA4936774.1"/>
    </source>
</evidence>
<comment type="caution">
    <text evidence="2">The sequence shown here is derived from an EMBL/GenBank/DDBJ whole genome shotgun (WGS) entry which is preliminary data.</text>
</comment>